<sequence length="261" mass="28959">MSTGLFGSLLELISIISGGLAKLTPAQLGLTFAAAVGITTLCAWVCLHYVQLWNKRFQLTMTHKVLTALACTLTFFFVLAFAGLAFMKEVTLARITIWQATIKIDPVWSRETLHKTYESVKKIGKEDFSNFPSYEVGVPISQSESKLIVAETYSNEACKNFDAQHPFLSKVVWASPNVPTRIVQEDVEAYFKNKQGQVYPTERAVDLAADHIKTQLTQQAPRVVTLSRIGLVIAFLLVQLIPFGLIGYAAYTDIRSSFKSA</sequence>
<name>A0ABW5M0V6_9BACT</name>
<protein>
    <submittedName>
        <fullName evidence="2">Uncharacterized protein</fullName>
    </submittedName>
</protein>
<evidence type="ECO:0000256" key="1">
    <source>
        <dbReference type="SAM" id="Phobius"/>
    </source>
</evidence>
<evidence type="ECO:0000313" key="2">
    <source>
        <dbReference type="EMBL" id="MFD2570169.1"/>
    </source>
</evidence>
<proteinExistence type="predicted"/>
<dbReference type="Proteomes" id="UP001597469">
    <property type="component" value="Unassembled WGS sequence"/>
</dbReference>
<accession>A0ABW5M0V6</accession>
<keyword evidence="1" id="KW-0812">Transmembrane</keyword>
<feature type="transmembrane region" description="Helical" evidence="1">
    <location>
        <begin position="31"/>
        <end position="53"/>
    </location>
</feature>
<evidence type="ECO:0000313" key="3">
    <source>
        <dbReference type="Proteomes" id="UP001597469"/>
    </source>
</evidence>
<gene>
    <name evidence="2" type="ORF">ACFSUS_05955</name>
</gene>
<keyword evidence="3" id="KW-1185">Reference proteome</keyword>
<keyword evidence="1" id="KW-1133">Transmembrane helix</keyword>
<organism evidence="2 3">
    <name type="scientific">Spirosoma soli</name>
    <dbReference type="NCBI Taxonomy" id="1770529"/>
    <lineage>
        <taxon>Bacteria</taxon>
        <taxon>Pseudomonadati</taxon>
        <taxon>Bacteroidota</taxon>
        <taxon>Cytophagia</taxon>
        <taxon>Cytophagales</taxon>
        <taxon>Cytophagaceae</taxon>
        <taxon>Spirosoma</taxon>
    </lineage>
</organism>
<keyword evidence="1" id="KW-0472">Membrane</keyword>
<dbReference type="RefSeq" id="WP_381520440.1">
    <property type="nucleotide sequence ID" value="NZ_JBHULN010000002.1"/>
</dbReference>
<comment type="caution">
    <text evidence="2">The sequence shown here is derived from an EMBL/GenBank/DDBJ whole genome shotgun (WGS) entry which is preliminary data.</text>
</comment>
<feature type="transmembrane region" description="Helical" evidence="1">
    <location>
        <begin position="65"/>
        <end position="87"/>
    </location>
</feature>
<feature type="transmembrane region" description="Helical" evidence="1">
    <location>
        <begin position="229"/>
        <end position="251"/>
    </location>
</feature>
<dbReference type="EMBL" id="JBHULN010000002">
    <property type="protein sequence ID" value="MFD2570169.1"/>
    <property type="molecule type" value="Genomic_DNA"/>
</dbReference>
<reference evidence="3" key="1">
    <citation type="journal article" date="2019" name="Int. J. Syst. Evol. Microbiol.">
        <title>The Global Catalogue of Microorganisms (GCM) 10K type strain sequencing project: providing services to taxonomists for standard genome sequencing and annotation.</title>
        <authorList>
            <consortium name="The Broad Institute Genomics Platform"/>
            <consortium name="The Broad Institute Genome Sequencing Center for Infectious Disease"/>
            <person name="Wu L."/>
            <person name="Ma J."/>
        </authorList>
    </citation>
    <scope>NUCLEOTIDE SEQUENCE [LARGE SCALE GENOMIC DNA]</scope>
    <source>
        <strain evidence="3">KCTC 42805</strain>
    </source>
</reference>